<dbReference type="AlphaFoldDB" id="A0A397NRA1"/>
<keyword evidence="3" id="KW-0560">Oxidoreductase</keyword>
<evidence type="ECO:0000313" key="4">
    <source>
        <dbReference type="Proteomes" id="UP000266568"/>
    </source>
</evidence>
<dbReference type="InterPro" id="IPR037217">
    <property type="entry name" value="Trp/Indoleamine_2_3_dOase-like"/>
</dbReference>
<dbReference type="GO" id="GO:0051213">
    <property type="term" value="F:dioxygenase activity"/>
    <property type="evidence" value="ECO:0007669"/>
    <property type="project" value="UniProtKB-KW"/>
</dbReference>
<dbReference type="EMBL" id="QXDC01000004">
    <property type="protein sequence ID" value="RIA37717.1"/>
    <property type="molecule type" value="Genomic_DNA"/>
</dbReference>
<keyword evidence="2" id="KW-0408">Iron</keyword>
<dbReference type="PANTHER" id="PTHR28657:SF5">
    <property type="entry name" value="INDOLEAMINE 2,3-DIOXYGENASE"/>
    <property type="match status" value="1"/>
</dbReference>
<dbReference type="Proteomes" id="UP000266568">
    <property type="component" value="Unassembled WGS sequence"/>
</dbReference>
<reference evidence="3 4" key="1">
    <citation type="submission" date="2018-08" db="EMBL/GenBank/DDBJ databases">
        <title>Genomic Encyclopedia of Type Strains, Phase IV (KMG-IV): sequencing the most valuable type-strain genomes for metagenomic binning, comparative biology and taxonomic classification.</title>
        <authorList>
            <person name="Goeker M."/>
        </authorList>
    </citation>
    <scope>NUCLEOTIDE SEQUENCE [LARGE SCALE GENOMIC DNA]</scope>
    <source>
        <strain evidence="3 4">DSM 25527</strain>
    </source>
</reference>
<dbReference type="SUPFAM" id="SSF140959">
    <property type="entry name" value="Indolic compounds 2,3-dioxygenase-like"/>
    <property type="match status" value="1"/>
</dbReference>
<accession>A0A397NRA1</accession>
<keyword evidence="1" id="KW-0479">Metal-binding</keyword>
<dbReference type="GO" id="GO:0019441">
    <property type="term" value="P:L-tryptophan catabolic process to kynurenine"/>
    <property type="evidence" value="ECO:0007669"/>
    <property type="project" value="InterPro"/>
</dbReference>
<evidence type="ECO:0000313" key="3">
    <source>
        <dbReference type="EMBL" id="RIA37717.1"/>
    </source>
</evidence>
<dbReference type="GO" id="GO:0046872">
    <property type="term" value="F:metal ion binding"/>
    <property type="evidence" value="ECO:0007669"/>
    <property type="project" value="UniProtKB-KW"/>
</dbReference>
<keyword evidence="3" id="KW-0223">Dioxygenase</keyword>
<proteinExistence type="predicted"/>
<protein>
    <submittedName>
        <fullName evidence="3">Indoleamine 2,3-dioxygenase</fullName>
    </submittedName>
</protein>
<keyword evidence="4" id="KW-1185">Reference proteome</keyword>
<dbReference type="GO" id="GO:0020037">
    <property type="term" value="F:heme binding"/>
    <property type="evidence" value="ECO:0007669"/>
    <property type="project" value="InterPro"/>
</dbReference>
<comment type="caution">
    <text evidence="3">The sequence shown here is derived from an EMBL/GenBank/DDBJ whole genome shotgun (WGS) entry which is preliminary data.</text>
</comment>
<evidence type="ECO:0000256" key="2">
    <source>
        <dbReference type="ARBA" id="ARBA00023004"/>
    </source>
</evidence>
<evidence type="ECO:0000256" key="1">
    <source>
        <dbReference type="ARBA" id="ARBA00022723"/>
    </source>
</evidence>
<dbReference type="Gene3D" id="1.20.58.480">
    <property type="match status" value="1"/>
</dbReference>
<dbReference type="PANTHER" id="PTHR28657">
    <property type="entry name" value="INDOLEAMINE 2,3-DIOXYGENASE"/>
    <property type="match status" value="1"/>
</dbReference>
<name>A0A397NRA1_9SPHN</name>
<organism evidence="3 4">
    <name type="scientific">Hephaestia caeni</name>
    <dbReference type="NCBI Taxonomy" id="645617"/>
    <lineage>
        <taxon>Bacteria</taxon>
        <taxon>Pseudomonadati</taxon>
        <taxon>Pseudomonadota</taxon>
        <taxon>Alphaproteobacteria</taxon>
        <taxon>Sphingomonadales</taxon>
        <taxon>Sphingomonadaceae</taxon>
        <taxon>Hephaestia</taxon>
    </lineage>
</organism>
<sequence>MAIEDLAHYGLAADRGFLSQHEIDEVALPADFAEVEAAGLLLPDLLTTGRVRHWLDRLPTPDIDAFLARAGEPELIAAMVRYSFLTQAYVWGEGAPSRRLPANLAVPFVGIADALGVPPVMNYAGYVLDNWVRIDKRQPIVFENIAMHQHFAGGSDEAGFVLTHVAIEAAAGPALDLAVELTHAADARDALAAEAMLHDLATVWRAICGIFDRMTERCDPTFYFTRIRPYLNGWHDNPALPQGMVYEGVGRFADRPIAMRGQTGSQSSIVPAMDALFGVTHERDELRTFLEDLHRYRLPRHRAFIEDLAAASTLRAFAREAGGSLKDAFNAAIQAVAEFRTMHLRFAATYIANQTPAGAGNDPNIGTGGTPFMKYLKKHRNETERQML</sequence>
<dbReference type="InterPro" id="IPR000898">
    <property type="entry name" value="Indolamine_dOase"/>
</dbReference>
<dbReference type="OrthoDB" id="505370at2"/>
<dbReference type="Pfam" id="PF01231">
    <property type="entry name" value="IDO"/>
    <property type="match status" value="1"/>
</dbReference>
<gene>
    <name evidence="3" type="ORF">DFR49_3605</name>
</gene>